<evidence type="ECO:0000313" key="2">
    <source>
        <dbReference type="EMBL" id="CAD6185313.1"/>
    </source>
</evidence>
<comment type="caution">
    <text evidence="2">The sequence shown here is derived from an EMBL/GenBank/DDBJ whole genome shotgun (WGS) entry which is preliminary data.</text>
</comment>
<protein>
    <submittedName>
        <fullName evidence="2">Uncharacterized protein</fullName>
    </submittedName>
</protein>
<organism evidence="2 3">
    <name type="scientific">Caenorhabditis auriculariae</name>
    <dbReference type="NCBI Taxonomy" id="2777116"/>
    <lineage>
        <taxon>Eukaryota</taxon>
        <taxon>Metazoa</taxon>
        <taxon>Ecdysozoa</taxon>
        <taxon>Nematoda</taxon>
        <taxon>Chromadorea</taxon>
        <taxon>Rhabditida</taxon>
        <taxon>Rhabditina</taxon>
        <taxon>Rhabditomorpha</taxon>
        <taxon>Rhabditoidea</taxon>
        <taxon>Rhabditidae</taxon>
        <taxon>Peloderinae</taxon>
        <taxon>Caenorhabditis</taxon>
    </lineage>
</organism>
<name>A0A8S1GRM9_9PELO</name>
<reference evidence="2" key="1">
    <citation type="submission" date="2020-10" db="EMBL/GenBank/DDBJ databases">
        <authorList>
            <person name="Kikuchi T."/>
        </authorList>
    </citation>
    <scope>NUCLEOTIDE SEQUENCE</scope>
    <source>
        <strain evidence="2">NKZ352</strain>
    </source>
</reference>
<proteinExistence type="predicted"/>
<dbReference type="Proteomes" id="UP000835052">
    <property type="component" value="Unassembled WGS sequence"/>
</dbReference>
<accession>A0A8S1GRM9</accession>
<feature type="region of interest" description="Disordered" evidence="1">
    <location>
        <begin position="59"/>
        <end position="81"/>
    </location>
</feature>
<keyword evidence="3" id="KW-1185">Reference proteome</keyword>
<gene>
    <name evidence="2" type="ORF">CAUJ_LOCUS1232</name>
</gene>
<evidence type="ECO:0000313" key="3">
    <source>
        <dbReference type="Proteomes" id="UP000835052"/>
    </source>
</evidence>
<evidence type="ECO:0000256" key="1">
    <source>
        <dbReference type="SAM" id="MobiDB-lite"/>
    </source>
</evidence>
<dbReference type="AlphaFoldDB" id="A0A8S1GRM9"/>
<dbReference type="EMBL" id="CAJGYM010000002">
    <property type="protein sequence ID" value="CAD6185313.1"/>
    <property type="molecule type" value="Genomic_DNA"/>
</dbReference>
<sequence>MLVVGSHDFEIPSHPTQKRICRLSQFTDYHSNQDRTTANRLGATVPDVFEVQKTSSRALEKPPMFCGHPRNPARGKTTAST</sequence>